<name>A0A7W4WA26_9GAMM</name>
<dbReference type="AlphaFoldDB" id="A0A7W4WA26"/>
<comment type="caution">
    <text evidence="2">The sequence shown here is derived from an EMBL/GenBank/DDBJ whole genome shotgun (WGS) entry which is preliminary data.</text>
</comment>
<proteinExistence type="predicted"/>
<keyword evidence="1" id="KW-0472">Membrane</keyword>
<dbReference type="PROSITE" id="PS51257">
    <property type="entry name" value="PROKAR_LIPOPROTEIN"/>
    <property type="match status" value="1"/>
</dbReference>
<reference evidence="2 3" key="1">
    <citation type="submission" date="2020-08" db="EMBL/GenBank/DDBJ databases">
        <title>Genomic Encyclopedia of Type Strains, Phase III (KMG-III): the genomes of soil and plant-associated and newly described type strains.</title>
        <authorList>
            <person name="Whitman W."/>
        </authorList>
    </citation>
    <scope>NUCLEOTIDE SEQUENCE [LARGE SCALE GENOMIC DNA]</scope>
    <source>
        <strain evidence="2 3">CECT 8799</strain>
    </source>
</reference>
<dbReference type="Proteomes" id="UP000535937">
    <property type="component" value="Unassembled WGS sequence"/>
</dbReference>
<sequence>MNRTVILSAFLSLAISGCATQGDSWKISGDGHHTTDIHDIGNTPRERMLIEERNRKEKNNYFRDKDIIILLALMTAGTLVYDLLFDDKPETGSIGWL</sequence>
<protein>
    <submittedName>
        <fullName evidence="2">Uncharacterized protein</fullName>
    </submittedName>
</protein>
<dbReference type="RefSeq" id="WP_183457843.1">
    <property type="nucleotide sequence ID" value="NZ_JACHWZ010000005.1"/>
</dbReference>
<gene>
    <name evidence="2" type="ORF">FHS09_001255</name>
</gene>
<evidence type="ECO:0000313" key="3">
    <source>
        <dbReference type="Proteomes" id="UP000535937"/>
    </source>
</evidence>
<feature type="transmembrane region" description="Helical" evidence="1">
    <location>
        <begin position="67"/>
        <end position="85"/>
    </location>
</feature>
<organism evidence="2 3">
    <name type="scientific">Microbulbifer rhizosphaerae</name>
    <dbReference type="NCBI Taxonomy" id="1562603"/>
    <lineage>
        <taxon>Bacteria</taxon>
        <taxon>Pseudomonadati</taxon>
        <taxon>Pseudomonadota</taxon>
        <taxon>Gammaproteobacteria</taxon>
        <taxon>Cellvibrionales</taxon>
        <taxon>Microbulbiferaceae</taxon>
        <taxon>Microbulbifer</taxon>
    </lineage>
</organism>
<keyword evidence="3" id="KW-1185">Reference proteome</keyword>
<evidence type="ECO:0000313" key="2">
    <source>
        <dbReference type="EMBL" id="MBB3060436.1"/>
    </source>
</evidence>
<keyword evidence="1" id="KW-0812">Transmembrane</keyword>
<keyword evidence="1" id="KW-1133">Transmembrane helix</keyword>
<evidence type="ECO:0000256" key="1">
    <source>
        <dbReference type="SAM" id="Phobius"/>
    </source>
</evidence>
<accession>A0A7W4WA26</accession>
<dbReference type="EMBL" id="JACHWZ010000005">
    <property type="protein sequence ID" value="MBB3060436.1"/>
    <property type="molecule type" value="Genomic_DNA"/>
</dbReference>